<keyword evidence="1" id="KW-1133">Transmembrane helix</keyword>
<dbReference type="Pfam" id="PF05145">
    <property type="entry name" value="AbrB"/>
    <property type="match status" value="1"/>
</dbReference>
<evidence type="ECO:0000313" key="2">
    <source>
        <dbReference type="EMBL" id="MFD1342466.1"/>
    </source>
</evidence>
<keyword evidence="3" id="KW-1185">Reference proteome</keyword>
<feature type="transmembrane region" description="Helical" evidence="1">
    <location>
        <begin position="246"/>
        <end position="269"/>
    </location>
</feature>
<feature type="transmembrane region" description="Helical" evidence="1">
    <location>
        <begin position="68"/>
        <end position="86"/>
    </location>
</feature>
<dbReference type="PANTHER" id="PTHR38457">
    <property type="entry name" value="REGULATOR ABRB-RELATED"/>
    <property type="match status" value="1"/>
</dbReference>
<dbReference type="PIRSF" id="PIRSF038991">
    <property type="entry name" value="Protein_AbrB"/>
    <property type="match status" value="1"/>
</dbReference>
<feature type="transmembrane region" description="Helical" evidence="1">
    <location>
        <begin position="34"/>
        <end position="56"/>
    </location>
</feature>
<feature type="transmembrane region" description="Helical" evidence="1">
    <location>
        <begin position="194"/>
        <end position="213"/>
    </location>
</feature>
<feature type="transmembrane region" description="Helical" evidence="1">
    <location>
        <begin position="155"/>
        <end position="174"/>
    </location>
</feature>
<keyword evidence="1" id="KW-0812">Transmembrane</keyword>
<feature type="transmembrane region" description="Helical" evidence="1">
    <location>
        <begin position="92"/>
        <end position="114"/>
    </location>
</feature>
<reference evidence="3" key="1">
    <citation type="journal article" date="2019" name="Int. J. Syst. Evol. Microbiol.">
        <title>The Global Catalogue of Microorganisms (GCM) 10K type strain sequencing project: providing services to taxonomists for standard genome sequencing and annotation.</title>
        <authorList>
            <consortium name="The Broad Institute Genomics Platform"/>
            <consortium name="The Broad Institute Genome Sequencing Center for Infectious Disease"/>
            <person name="Wu L."/>
            <person name="Ma J."/>
        </authorList>
    </citation>
    <scope>NUCLEOTIDE SEQUENCE [LARGE SCALE GENOMIC DNA]</scope>
    <source>
        <strain evidence="3">CCUG 62953</strain>
    </source>
</reference>
<name>A0ABW3ZHA7_9RHOB</name>
<feature type="transmembrane region" description="Helical" evidence="1">
    <location>
        <begin position="328"/>
        <end position="349"/>
    </location>
</feature>
<dbReference type="InterPro" id="IPR017516">
    <property type="entry name" value="AbrB_dup"/>
</dbReference>
<dbReference type="RefSeq" id="WP_386802551.1">
    <property type="nucleotide sequence ID" value="NZ_JBHTMU010000012.1"/>
</dbReference>
<dbReference type="PANTHER" id="PTHR38457:SF1">
    <property type="entry name" value="REGULATOR ABRB-RELATED"/>
    <property type="match status" value="1"/>
</dbReference>
<evidence type="ECO:0000256" key="1">
    <source>
        <dbReference type="SAM" id="Phobius"/>
    </source>
</evidence>
<accession>A0ABW3ZHA7</accession>
<dbReference type="NCBIfam" id="TIGR03082">
    <property type="entry name" value="Gneg_AbrB_dup"/>
    <property type="match status" value="1"/>
</dbReference>
<proteinExistence type="predicted"/>
<evidence type="ECO:0000313" key="3">
    <source>
        <dbReference type="Proteomes" id="UP001597135"/>
    </source>
</evidence>
<dbReference type="Proteomes" id="UP001597135">
    <property type="component" value="Unassembled WGS sequence"/>
</dbReference>
<feature type="transmembrane region" description="Helical" evidence="1">
    <location>
        <begin position="7"/>
        <end position="28"/>
    </location>
</feature>
<dbReference type="InterPro" id="IPR007820">
    <property type="entry name" value="AbrB_fam"/>
</dbReference>
<dbReference type="EMBL" id="JBHTMU010000012">
    <property type="protein sequence ID" value="MFD1342466.1"/>
    <property type="molecule type" value="Genomic_DNA"/>
</dbReference>
<organism evidence="2 3">
    <name type="scientific">Litorisediminicola beolgyonensis</name>
    <dbReference type="NCBI Taxonomy" id="1173614"/>
    <lineage>
        <taxon>Bacteria</taxon>
        <taxon>Pseudomonadati</taxon>
        <taxon>Pseudomonadota</taxon>
        <taxon>Alphaproteobacteria</taxon>
        <taxon>Rhodobacterales</taxon>
        <taxon>Paracoccaceae</taxon>
        <taxon>Litorisediminicola</taxon>
    </lineage>
</organism>
<protein>
    <submittedName>
        <fullName evidence="2">AbrB family transcriptional regulator</fullName>
    </submittedName>
</protein>
<gene>
    <name evidence="2" type="ORF">ACFQ4E_08555</name>
</gene>
<keyword evidence="1" id="KW-0472">Membrane</keyword>
<comment type="caution">
    <text evidence="2">The sequence shown here is derived from an EMBL/GenBank/DDBJ whole genome shotgun (WGS) entry which is preliminary data.</text>
</comment>
<feature type="transmembrane region" description="Helical" evidence="1">
    <location>
        <begin position="281"/>
        <end position="308"/>
    </location>
</feature>
<feature type="transmembrane region" description="Helical" evidence="1">
    <location>
        <begin position="220"/>
        <end position="240"/>
    </location>
</feature>
<sequence length="356" mass="36634">MLPPLTLRHVVTTLALYAAGGAGGWLASRSGIPMPWMTGSLGAGALAVAFLQHGPLDGYRYPQRVRNGFIALIGVMIGTQVSPALLTHLETLPWLLGALLVFVPAAHLGNAWIFRRGGYDRTTALYAGTPGGLMESIALGEAAGGDISRITLQHFLRVILVVVAIPAALSIWTGHPVGSAAGAVPGDASPMTGLEFLKVLACAGAGLGLARVIRLPAAQILGPLLLTGALTLSGVISVHLPFWLLALAQVVVGTGLGLRFAGVTAATLLRAMTLSAMSVGFMLTLGLTLSLMLAALTGTEFLQLLLSFAPGGVTEMSLVALSLSVNPAMVSLTHVVRIVLTVGELILVAKLMPGTR</sequence>